<organism evidence="2 3">
    <name type="scientific">Trifolium subterraneum</name>
    <name type="common">Subterranean clover</name>
    <dbReference type="NCBI Taxonomy" id="3900"/>
    <lineage>
        <taxon>Eukaryota</taxon>
        <taxon>Viridiplantae</taxon>
        <taxon>Streptophyta</taxon>
        <taxon>Embryophyta</taxon>
        <taxon>Tracheophyta</taxon>
        <taxon>Spermatophyta</taxon>
        <taxon>Magnoliopsida</taxon>
        <taxon>eudicotyledons</taxon>
        <taxon>Gunneridae</taxon>
        <taxon>Pentapetalae</taxon>
        <taxon>rosids</taxon>
        <taxon>fabids</taxon>
        <taxon>Fabales</taxon>
        <taxon>Fabaceae</taxon>
        <taxon>Papilionoideae</taxon>
        <taxon>50 kb inversion clade</taxon>
        <taxon>NPAAA clade</taxon>
        <taxon>Hologalegina</taxon>
        <taxon>IRL clade</taxon>
        <taxon>Trifolieae</taxon>
        <taxon>Trifolium</taxon>
    </lineage>
</organism>
<name>A0A2Z6P4Y0_TRISU</name>
<keyword evidence="3" id="KW-1185">Reference proteome</keyword>
<dbReference type="EMBL" id="DF974867">
    <property type="protein sequence ID" value="GAU50766.1"/>
    <property type="molecule type" value="Genomic_DNA"/>
</dbReference>
<dbReference type="Proteomes" id="UP000242715">
    <property type="component" value="Unassembled WGS sequence"/>
</dbReference>
<feature type="signal peptide" evidence="1">
    <location>
        <begin position="1"/>
        <end position="19"/>
    </location>
</feature>
<evidence type="ECO:0000256" key="1">
    <source>
        <dbReference type="SAM" id="SignalP"/>
    </source>
</evidence>
<proteinExistence type="predicted"/>
<feature type="chain" id="PRO_5016418915" evidence="1">
    <location>
        <begin position="20"/>
        <end position="138"/>
    </location>
</feature>
<reference evidence="3" key="1">
    <citation type="journal article" date="2017" name="Front. Plant Sci.">
        <title>Climate Clever Clovers: New Paradigm to Reduce the Environmental Footprint of Ruminants by Breeding Low Methanogenic Forages Utilizing Haplotype Variation.</title>
        <authorList>
            <person name="Kaur P."/>
            <person name="Appels R."/>
            <person name="Bayer P.E."/>
            <person name="Keeble-Gagnere G."/>
            <person name="Wang J."/>
            <person name="Hirakawa H."/>
            <person name="Shirasawa K."/>
            <person name="Vercoe P."/>
            <person name="Stefanova K."/>
            <person name="Durmic Z."/>
            <person name="Nichols P."/>
            <person name="Revell C."/>
            <person name="Isobe S.N."/>
            <person name="Edwards D."/>
            <person name="Erskine W."/>
        </authorList>
    </citation>
    <scope>NUCLEOTIDE SEQUENCE [LARGE SCALE GENOMIC DNA]</scope>
    <source>
        <strain evidence="3">cv. Daliak</strain>
    </source>
</reference>
<evidence type="ECO:0000313" key="3">
    <source>
        <dbReference type="Proteomes" id="UP000242715"/>
    </source>
</evidence>
<accession>A0A2Z6P4Y0</accession>
<evidence type="ECO:0000313" key="2">
    <source>
        <dbReference type="EMBL" id="GAU50766.1"/>
    </source>
</evidence>
<dbReference type="AlphaFoldDB" id="A0A2Z6P4Y0"/>
<gene>
    <name evidence="2" type="ORF">TSUD_410630</name>
</gene>
<dbReference type="OrthoDB" id="1707057at2759"/>
<protein>
    <submittedName>
        <fullName evidence="2">Uncharacterized protein</fullName>
    </submittedName>
</protein>
<sequence length="138" mass="15878">MQMIHCILIILQVLTYARQSRERSNYEQAALNERMQEYNKQLIDRESRSLAANILIRGIVRSLVLDFSVDKKLHFAAVCGGFKHIVLLSKPSSIHEHQEDGKEYLGDQHDAKVVEDESLIEFCTMEVALEAIYSCMHN</sequence>
<keyword evidence="1" id="KW-0732">Signal</keyword>